<keyword evidence="4" id="KW-0233">DNA recombination</keyword>
<dbReference type="PROSITE" id="PS51898">
    <property type="entry name" value="TYR_RECOMBINASE"/>
    <property type="match status" value="1"/>
</dbReference>
<dbReference type="EMBL" id="RQVQ01000010">
    <property type="protein sequence ID" value="RRJ91515.1"/>
    <property type="molecule type" value="Genomic_DNA"/>
</dbReference>
<comment type="caution">
    <text evidence="8">The sequence shown here is derived from an EMBL/GenBank/DDBJ whole genome shotgun (WGS) entry which is preliminary data.</text>
</comment>
<dbReference type="PROSITE" id="PS51900">
    <property type="entry name" value="CB"/>
    <property type="match status" value="1"/>
</dbReference>
<comment type="similarity">
    <text evidence="1">Belongs to the 'phage' integrase family.</text>
</comment>
<evidence type="ECO:0000256" key="1">
    <source>
        <dbReference type="ARBA" id="ARBA00008857"/>
    </source>
</evidence>
<accession>A0A3P3W8N7</accession>
<keyword evidence="2" id="KW-0229">DNA integration</keyword>
<dbReference type="GO" id="GO:0015074">
    <property type="term" value="P:DNA integration"/>
    <property type="evidence" value="ECO:0007669"/>
    <property type="project" value="UniProtKB-KW"/>
</dbReference>
<protein>
    <submittedName>
        <fullName evidence="8">Site-specific integrase</fullName>
    </submittedName>
</protein>
<evidence type="ECO:0000313" key="9">
    <source>
        <dbReference type="Proteomes" id="UP000275719"/>
    </source>
</evidence>
<dbReference type="PANTHER" id="PTHR30349">
    <property type="entry name" value="PHAGE INTEGRASE-RELATED"/>
    <property type="match status" value="1"/>
</dbReference>
<dbReference type="InterPro" id="IPR010998">
    <property type="entry name" value="Integrase_recombinase_N"/>
</dbReference>
<dbReference type="InterPro" id="IPR050090">
    <property type="entry name" value="Tyrosine_recombinase_XerCD"/>
</dbReference>
<keyword evidence="9" id="KW-1185">Reference proteome</keyword>
<feature type="domain" description="Core-binding (CB)" evidence="7">
    <location>
        <begin position="110"/>
        <end position="193"/>
    </location>
</feature>
<gene>
    <name evidence="8" type="ORF">EG240_05785</name>
</gene>
<sequence length="420" mass="49369">MTIKHFEIALSIVLSCSLKPSNMIKLKIKKSNFTTPIVTKNGDYQIIQFRFDGVRFRMSFDLNKIKDKKARNRQFEIYRAEIERKLNNGWNPNVNEEDEVQQSSYNSLSESLNFALEKKRETVRESTFKDYETTVSKFIKHSNKFKLVDSDIKDITRKDILNIFNDMTTAYKWANKSYNKYLGNVRTLFSVLTEWEYIDNNICRDISLKKTVQSDFYEPASDIELKLIKDKLSEDFSNLWDFVFFLFQTGLRPHEILLIQMKMIDLKNRVIILPKEIIKTSIKRIVPIDEYIYDFLLSKDLSLLNKDFYLFGTNRPYKNKGVSNETDLIPAAEPLSRKTVSKWWQRKVEIPLGIDVKLYSFKHLTANKRLEAGQSLDDVQHLFGHTNKAMTRVYATHLTNIYVDRLKQNKLSLNDVGLPN</sequence>
<dbReference type="InterPro" id="IPR002104">
    <property type="entry name" value="Integrase_catalytic"/>
</dbReference>
<evidence type="ECO:0000259" key="6">
    <source>
        <dbReference type="PROSITE" id="PS51898"/>
    </source>
</evidence>
<keyword evidence="3 5" id="KW-0238">DNA-binding</keyword>
<evidence type="ECO:0000256" key="2">
    <source>
        <dbReference type="ARBA" id="ARBA00022908"/>
    </source>
</evidence>
<evidence type="ECO:0000256" key="4">
    <source>
        <dbReference type="ARBA" id="ARBA00023172"/>
    </source>
</evidence>
<dbReference type="InterPro" id="IPR011010">
    <property type="entry name" value="DNA_brk_join_enz"/>
</dbReference>
<dbReference type="Pfam" id="PF00589">
    <property type="entry name" value="Phage_integrase"/>
    <property type="match status" value="1"/>
</dbReference>
<dbReference type="Proteomes" id="UP000275719">
    <property type="component" value="Unassembled WGS sequence"/>
</dbReference>
<name>A0A3P3W8N7_9FLAO</name>
<dbReference type="AlphaFoldDB" id="A0A3P3W8N7"/>
<evidence type="ECO:0000259" key="7">
    <source>
        <dbReference type="PROSITE" id="PS51900"/>
    </source>
</evidence>
<dbReference type="GO" id="GO:0003677">
    <property type="term" value="F:DNA binding"/>
    <property type="evidence" value="ECO:0007669"/>
    <property type="project" value="UniProtKB-UniRule"/>
</dbReference>
<reference evidence="8 9" key="1">
    <citation type="submission" date="2018-11" db="EMBL/GenBank/DDBJ databases">
        <title>Flavobacterium sp. nov., YIM 102701-2 draft genome.</title>
        <authorList>
            <person name="Li G."/>
            <person name="Jiang Y."/>
        </authorList>
    </citation>
    <scope>NUCLEOTIDE SEQUENCE [LARGE SCALE GENOMIC DNA]</scope>
    <source>
        <strain evidence="8 9">YIM 102701-2</strain>
    </source>
</reference>
<evidence type="ECO:0000256" key="3">
    <source>
        <dbReference type="ARBA" id="ARBA00023125"/>
    </source>
</evidence>
<evidence type="ECO:0000313" key="8">
    <source>
        <dbReference type="EMBL" id="RRJ91515.1"/>
    </source>
</evidence>
<proteinExistence type="inferred from homology"/>
<organism evidence="8 9">
    <name type="scientific">Paenimyroides tangerinum</name>
    <dbReference type="NCBI Taxonomy" id="2488728"/>
    <lineage>
        <taxon>Bacteria</taxon>
        <taxon>Pseudomonadati</taxon>
        <taxon>Bacteroidota</taxon>
        <taxon>Flavobacteriia</taxon>
        <taxon>Flavobacteriales</taxon>
        <taxon>Flavobacteriaceae</taxon>
        <taxon>Paenimyroides</taxon>
    </lineage>
</organism>
<evidence type="ECO:0000256" key="5">
    <source>
        <dbReference type="PROSITE-ProRule" id="PRU01248"/>
    </source>
</evidence>
<dbReference type="CDD" id="cd00397">
    <property type="entry name" value="DNA_BRE_C"/>
    <property type="match status" value="1"/>
</dbReference>
<dbReference type="SUPFAM" id="SSF56349">
    <property type="entry name" value="DNA breaking-rejoining enzymes"/>
    <property type="match status" value="1"/>
</dbReference>
<dbReference type="InterPro" id="IPR044068">
    <property type="entry name" value="CB"/>
</dbReference>
<feature type="domain" description="Tyr recombinase" evidence="6">
    <location>
        <begin position="212"/>
        <end position="408"/>
    </location>
</feature>
<dbReference type="Gene3D" id="1.10.150.130">
    <property type="match status" value="1"/>
</dbReference>
<dbReference type="InterPro" id="IPR013762">
    <property type="entry name" value="Integrase-like_cat_sf"/>
</dbReference>
<dbReference type="Gene3D" id="1.10.443.10">
    <property type="entry name" value="Intergrase catalytic core"/>
    <property type="match status" value="1"/>
</dbReference>
<dbReference type="PANTHER" id="PTHR30349:SF41">
    <property type="entry name" value="INTEGRASE_RECOMBINASE PROTEIN MJ0367-RELATED"/>
    <property type="match status" value="1"/>
</dbReference>
<dbReference type="GO" id="GO:0006310">
    <property type="term" value="P:DNA recombination"/>
    <property type="evidence" value="ECO:0007669"/>
    <property type="project" value="UniProtKB-KW"/>
</dbReference>